<name>A0A645B018_9ZZZZ</name>
<reference evidence="1" key="1">
    <citation type="submission" date="2019-08" db="EMBL/GenBank/DDBJ databases">
        <authorList>
            <person name="Kucharzyk K."/>
            <person name="Murdoch R.W."/>
            <person name="Higgins S."/>
            <person name="Loffler F."/>
        </authorList>
    </citation>
    <scope>NUCLEOTIDE SEQUENCE</scope>
</reference>
<protein>
    <submittedName>
        <fullName evidence="1">Uncharacterized protein</fullName>
    </submittedName>
</protein>
<dbReference type="Pfam" id="PF21983">
    <property type="entry name" value="NikA-like"/>
    <property type="match status" value="1"/>
</dbReference>
<comment type="caution">
    <text evidence="1">The sequence shown here is derived from an EMBL/GenBank/DDBJ whole genome shotgun (WGS) entry which is preliminary data.</text>
</comment>
<organism evidence="1">
    <name type="scientific">bioreactor metagenome</name>
    <dbReference type="NCBI Taxonomy" id="1076179"/>
    <lineage>
        <taxon>unclassified sequences</taxon>
        <taxon>metagenomes</taxon>
        <taxon>ecological metagenomes</taxon>
    </lineage>
</organism>
<dbReference type="AlphaFoldDB" id="A0A645B018"/>
<proteinExistence type="predicted"/>
<sequence>MPEEEKQDIQLHFRVTRREKEIIDQKMAQMGTKRLGVYLRKMAIDGYVVKLDLPEVRELVSLLRYAGNNLNQLTKVAHTTGCIYREEIGRLEEMFEEVLSKTNEMLIVLRKVDE</sequence>
<accession>A0A645B018</accession>
<evidence type="ECO:0000313" key="1">
    <source>
        <dbReference type="EMBL" id="MPM58729.1"/>
    </source>
</evidence>
<gene>
    <name evidence="1" type="ORF">SDC9_105562</name>
</gene>
<dbReference type="InterPro" id="IPR053842">
    <property type="entry name" value="NikA-like"/>
</dbReference>
<dbReference type="EMBL" id="VSSQ01016922">
    <property type="protein sequence ID" value="MPM58729.1"/>
    <property type="molecule type" value="Genomic_DNA"/>
</dbReference>